<comment type="caution">
    <text evidence="1">The sequence shown here is derived from an EMBL/GenBank/DDBJ whole genome shotgun (WGS) entry which is preliminary data.</text>
</comment>
<protein>
    <submittedName>
        <fullName evidence="1">Uncharacterized protein</fullName>
    </submittedName>
</protein>
<name>A0ACB6S034_9PLEO</name>
<evidence type="ECO:0000313" key="2">
    <source>
        <dbReference type="Proteomes" id="UP000799754"/>
    </source>
</evidence>
<sequence>MAQNNPSETALTTAQSPPPTNGTVDDTAPYKFNDQGGPTRLAWANDLTGATAYRSRVTRPPKQLGTSDPTIARVKARQETYIYEMVQAMFKVDTVKDNPTFEGVFWFTRGHKNVVSAYDVEAACRVLFKAVLDRCEIGHRGLDREDRLYKKYPEKIDLNGSCEARINNVITALCEWKSICKDVLTSDAKIGQLANAPASIAKDKQKHWKNNKTKKESTQNDRVVAVTATQGAAAAALVVAGNLPPVARVGRQKKTKPEKKNREDRDPSAPPPRTQAGSSSSKPSYTDRANKQCTAHLSEPDPLAGFDLESSDLSGHLQQPAGPGSLPQDPPVYGCTYPVGISQQGQSLVHQQGRLFASQPNQPFVPPQHQAIPSAYPKYNSGGFGATRQVFHSFSGYVQGLVPVNLSNHFNGPTYAPKFPLSSPHGNPTTNMRSYNMYGTITPPKTPAYGGTSTTDTIYAAAAAAVPSQPSRPLNPAAKHYRTPTMDAQSQPLPTRVKRDEVQEDVTSGLDNVDEE</sequence>
<organism evidence="1 2">
    <name type="scientific">Macroventuria anomochaeta</name>
    <dbReference type="NCBI Taxonomy" id="301207"/>
    <lineage>
        <taxon>Eukaryota</taxon>
        <taxon>Fungi</taxon>
        <taxon>Dikarya</taxon>
        <taxon>Ascomycota</taxon>
        <taxon>Pezizomycotina</taxon>
        <taxon>Dothideomycetes</taxon>
        <taxon>Pleosporomycetidae</taxon>
        <taxon>Pleosporales</taxon>
        <taxon>Pleosporineae</taxon>
        <taxon>Didymellaceae</taxon>
        <taxon>Macroventuria</taxon>
    </lineage>
</organism>
<proteinExistence type="predicted"/>
<evidence type="ECO:0000313" key="1">
    <source>
        <dbReference type="EMBL" id="KAF2626759.1"/>
    </source>
</evidence>
<accession>A0ACB6S034</accession>
<reference evidence="1" key="1">
    <citation type="journal article" date="2020" name="Stud. Mycol.">
        <title>101 Dothideomycetes genomes: a test case for predicting lifestyles and emergence of pathogens.</title>
        <authorList>
            <person name="Haridas S."/>
            <person name="Albert R."/>
            <person name="Binder M."/>
            <person name="Bloem J."/>
            <person name="Labutti K."/>
            <person name="Salamov A."/>
            <person name="Andreopoulos B."/>
            <person name="Baker S."/>
            <person name="Barry K."/>
            <person name="Bills G."/>
            <person name="Bluhm B."/>
            <person name="Cannon C."/>
            <person name="Castanera R."/>
            <person name="Culley D."/>
            <person name="Daum C."/>
            <person name="Ezra D."/>
            <person name="Gonzalez J."/>
            <person name="Henrissat B."/>
            <person name="Kuo A."/>
            <person name="Liang C."/>
            <person name="Lipzen A."/>
            <person name="Lutzoni F."/>
            <person name="Magnuson J."/>
            <person name="Mondo S."/>
            <person name="Nolan M."/>
            <person name="Ohm R."/>
            <person name="Pangilinan J."/>
            <person name="Park H.-J."/>
            <person name="Ramirez L."/>
            <person name="Alfaro M."/>
            <person name="Sun H."/>
            <person name="Tritt A."/>
            <person name="Yoshinaga Y."/>
            <person name="Zwiers L.-H."/>
            <person name="Turgeon B."/>
            <person name="Goodwin S."/>
            <person name="Spatafora J."/>
            <person name="Crous P."/>
            <person name="Grigoriev I."/>
        </authorList>
    </citation>
    <scope>NUCLEOTIDE SEQUENCE</scope>
    <source>
        <strain evidence="1">CBS 525.71</strain>
    </source>
</reference>
<dbReference type="Proteomes" id="UP000799754">
    <property type="component" value="Unassembled WGS sequence"/>
</dbReference>
<gene>
    <name evidence="1" type="ORF">BU25DRAFT_459038</name>
</gene>
<dbReference type="EMBL" id="MU006719">
    <property type="protein sequence ID" value="KAF2626759.1"/>
    <property type="molecule type" value="Genomic_DNA"/>
</dbReference>
<keyword evidence="2" id="KW-1185">Reference proteome</keyword>